<dbReference type="InterPro" id="IPR029057">
    <property type="entry name" value="PRTase-like"/>
</dbReference>
<dbReference type="Proteomes" id="UP000007887">
    <property type="component" value="Chromosome"/>
</dbReference>
<dbReference type="PATRIC" id="fig|927704.6.peg.1393"/>
<name>I0GQM4_SELRL</name>
<evidence type="ECO:0000313" key="2">
    <source>
        <dbReference type="EMBL" id="BAL83061.1"/>
    </source>
</evidence>
<dbReference type="OrthoDB" id="9779910at2"/>
<proteinExistence type="predicted"/>
<reference evidence="2 3" key="1">
    <citation type="submission" date="2011-10" db="EMBL/GenBank/DDBJ databases">
        <title>Whole genome sequence of Selenomonas ruminantium subsp. lactilytica TAM6421.</title>
        <authorList>
            <person name="Oguchi A."/>
            <person name="Ankai A."/>
            <person name="Kaneko J."/>
            <person name="Yamada-Narita S."/>
            <person name="Fukui S."/>
            <person name="Takahashi M."/>
            <person name="Onodera T."/>
            <person name="Kojima S."/>
            <person name="Fushimi T."/>
            <person name="Abe N."/>
            <person name="Kamio Y."/>
            <person name="Yamazaki S."/>
            <person name="Fujita N."/>
        </authorList>
    </citation>
    <scope>NUCLEOTIDE SEQUENCE [LARGE SCALE GENOMIC DNA]</scope>
    <source>
        <strain evidence="3">NBRC 103574 / TAM6421</strain>
    </source>
</reference>
<sequence length="219" mass="25397">MYIIWYLDNYHPYRQQGRKNWRFDQASSVMLRFKQGQPEAIGYYLLKILGKYGRHEKYREVIEDGNLRFAVVPGHEAGQDESSVHKLARMLSAYYGRADYSRCLRRKHNMAKLSTGGNRSLLKQYRSMEVDASYTVSGKKFLLLDDIVTTGNSLIAARKRLLEAGAAEVYPLAMAQTVLEPETPFSNKEARDNPVNMDDMVTLVDERYDQKLKVWEDLR</sequence>
<dbReference type="InterPro" id="IPR000836">
    <property type="entry name" value="PRTase_dom"/>
</dbReference>
<evidence type="ECO:0000259" key="1">
    <source>
        <dbReference type="Pfam" id="PF00156"/>
    </source>
</evidence>
<evidence type="ECO:0000313" key="3">
    <source>
        <dbReference type="Proteomes" id="UP000007887"/>
    </source>
</evidence>
<organism evidence="2 3">
    <name type="scientific">Selenomonas ruminantium subsp. lactilytica (strain NBRC 103574 / TAM6421)</name>
    <dbReference type="NCBI Taxonomy" id="927704"/>
    <lineage>
        <taxon>Bacteria</taxon>
        <taxon>Bacillati</taxon>
        <taxon>Bacillota</taxon>
        <taxon>Negativicutes</taxon>
        <taxon>Selenomonadales</taxon>
        <taxon>Selenomonadaceae</taxon>
        <taxon>Selenomonas</taxon>
    </lineage>
</organism>
<dbReference type="EMBL" id="AP012292">
    <property type="protein sequence ID" value="BAL83061.1"/>
    <property type="molecule type" value="Genomic_DNA"/>
</dbReference>
<dbReference type="RefSeq" id="WP_014424498.1">
    <property type="nucleotide sequence ID" value="NC_017068.1"/>
</dbReference>
<dbReference type="CDD" id="cd06223">
    <property type="entry name" value="PRTases_typeI"/>
    <property type="match status" value="1"/>
</dbReference>
<dbReference type="SUPFAM" id="SSF53271">
    <property type="entry name" value="PRTase-like"/>
    <property type="match status" value="1"/>
</dbReference>
<dbReference type="Pfam" id="PF00156">
    <property type="entry name" value="Pribosyltran"/>
    <property type="match status" value="1"/>
</dbReference>
<dbReference type="Gene3D" id="3.40.50.2020">
    <property type="match status" value="1"/>
</dbReference>
<dbReference type="KEGG" id="sri:SELR_13530"/>
<dbReference type="HOGENOM" id="CLU_1260714_0_0_9"/>
<feature type="domain" description="Phosphoribosyltransferase" evidence="1">
    <location>
        <begin position="131"/>
        <end position="169"/>
    </location>
</feature>
<protein>
    <recommendedName>
        <fullName evidence="1">Phosphoribosyltransferase domain-containing protein</fullName>
    </recommendedName>
</protein>
<dbReference type="AlphaFoldDB" id="I0GQM4"/>
<dbReference type="eggNOG" id="COG1040">
    <property type="taxonomic scope" value="Bacteria"/>
</dbReference>
<gene>
    <name evidence="2" type="ordered locus">SELR_13530</name>
</gene>
<accession>I0GQM4</accession>